<accession>A0AAW0ADC4</accession>
<organism evidence="2 3">
    <name type="scientific">Favolaschia claudopus</name>
    <dbReference type="NCBI Taxonomy" id="2862362"/>
    <lineage>
        <taxon>Eukaryota</taxon>
        <taxon>Fungi</taxon>
        <taxon>Dikarya</taxon>
        <taxon>Basidiomycota</taxon>
        <taxon>Agaricomycotina</taxon>
        <taxon>Agaricomycetes</taxon>
        <taxon>Agaricomycetidae</taxon>
        <taxon>Agaricales</taxon>
        <taxon>Marasmiineae</taxon>
        <taxon>Mycenaceae</taxon>
        <taxon>Favolaschia</taxon>
    </lineage>
</organism>
<evidence type="ECO:0000256" key="1">
    <source>
        <dbReference type="SAM" id="SignalP"/>
    </source>
</evidence>
<protein>
    <recommendedName>
        <fullName evidence="4">Secreted protein</fullName>
    </recommendedName>
</protein>
<feature type="chain" id="PRO_5043317526" description="Secreted protein" evidence="1">
    <location>
        <begin position="17"/>
        <end position="112"/>
    </location>
</feature>
<dbReference type="Proteomes" id="UP001362999">
    <property type="component" value="Unassembled WGS sequence"/>
</dbReference>
<proteinExistence type="predicted"/>
<keyword evidence="1" id="KW-0732">Signal</keyword>
<comment type="caution">
    <text evidence="2">The sequence shown here is derived from an EMBL/GenBank/DDBJ whole genome shotgun (WGS) entry which is preliminary data.</text>
</comment>
<name>A0AAW0ADC4_9AGAR</name>
<evidence type="ECO:0008006" key="4">
    <source>
        <dbReference type="Google" id="ProtNLM"/>
    </source>
</evidence>
<reference evidence="2 3" key="1">
    <citation type="journal article" date="2024" name="J Genomics">
        <title>Draft genome sequencing and assembly of Favolaschia claudopus CIRM-BRFM 2984 isolated from oak limbs.</title>
        <authorList>
            <person name="Navarro D."/>
            <person name="Drula E."/>
            <person name="Chaduli D."/>
            <person name="Cazenave R."/>
            <person name="Ahrendt S."/>
            <person name="Wang J."/>
            <person name="Lipzen A."/>
            <person name="Daum C."/>
            <person name="Barry K."/>
            <person name="Grigoriev I.V."/>
            <person name="Favel A."/>
            <person name="Rosso M.N."/>
            <person name="Martin F."/>
        </authorList>
    </citation>
    <scope>NUCLEOTIDE SEQUENCE [LARGE SCALE GENOMIC DNA]</scope>
    <source>
        <strain evidence="2 3">CIRM-BRFM 2984</strain>
    </source>
</reference>
<dbReference type="AlphaFoldDB" id="A0AAW0ADC4"/>
<dbReference type="EMBL" id="JAWWNJ010000072">
    <property type="protein sequence ID" value="KAK7007205.1"/>
    <property type="molecule type" value="Genomic_DNA"/>
</dbReference>
<evidence type="ECO:0000313" key="2">
    <source>
        <dbReference type="EMBL" id="KAK7007205.1"/>
    </source>
</evidence>
<feature type="signal peptide" evidence="1">
    <location>
        <begin position="1"/>
        <end position="16"/>
    </location>
</feature>
<gene>
    <name evidence="2" type="ORF">R3P38DRAFT_1677801</name>
</gene>
<evidence type="ECO:0000313" key="3">
    <source>
        <dbReference type="Proteomes" id="UP001362999"/>
    </source>
</evidence>
<keyword evidence="3" id="KW-1185">Reference proteome</keyword>
<sequence length="112" mass="12198">MLAALWLRSFVSDTLAASKSGKSGKNLYRSPQSHFEIVQNIGLFQGHYRTKARESDVLTSFSSLTSSCSSGDAFRRIQAQSAGQLGLICCQVPPMRSNESRRRSGPAARSLS</sequence>